<reference evidence="1" key="1">
    <citation type="journal article" date="2014" name="Front. Microbiol.">
        <title>High frequency of phylogenetically diverse reductive dehalogenase-homologous genes in deep subseafloor sedimentary metagenomes.</title>
        <authorList>
            <person name="Kawai M."/>
            <person name="Futagami T."/>
            <person name="Toyoda A."/>
            <person name="Takaki Y."/>
            <person name="Nishi S."/>
            <person name="Hori S."/>
            <person name="Arai W."/>
            <person name="Tsubouchi T."/>
            <person name="Morono Y."/>
            <person name="Uchiyama I."/>
            <person name="Ito T."/>
            <person name="Fujiyama A."/>
            <person name="Inagaki F."/>
            <person name="Takami H."/>
        </authorList>
    </citation>
    <scope>NUCLEOTIDE SEQUENCE</scope>
    <source>
        <strain evidence="1">Expedition CK06-06</strain>
    </source>
</reference>
<name>X1T9L2_9ZZZZ</name>
<dbReference type="EMBL" id="BARW01006499">
    <property type="protein sequence ID" value="GAI76709.1"/>
    <property type="molecule type" value="Genomic_DNA"/>
</dbReference>
<evidence type="ECO:0000313" key="1">
    <source>
        <dbReference type="EMBL" id="GAI76709.1"/>
    </source>
</evidence>
<organism evidence="1">
    <name type="scientific">marine sediment metagenome</name>
    <dbReference type="NCBI Taxonomy" id="412755"/>
    <lineage>
        <taxon>unclassified sequences</taxon>
        <taxon>metagenomes</taxon>
        <taxon>ecological metagenomes</taxon>
    </lineage>
</organism>
<comment type="caution">
    <text evidence="1">The sequence shown here is derived from an EMBL/GenBank/DDBJ whole genome shotgun (WGS) entry which is preliminary data.</text>
</comment>
<gene>
    <name evidence="1" type="ORF">S12H4_13647</name>
</gene>
<dbReference type="AlphaFoldDB" id="X1T9L2"/>
<sequence length="109" mass="13189">AVFKYINENSSPEAKVWVLNDPRTFYCDRPYVKSFEFERTDSVERALAKLKRAGITHLVFNRYLWERRRRRRKYPTLVEVLKPEYLDAVYEKYPFIIWRISYPKGGYGG</sequence>
<feature type="non-terminal residue" evidence="1">
    <location>
        <position position="1"/>
    </location>
</feature>
<proteinExistence type="predicted"/>
<protein>
    <submittedName>
        <fullName evidence="1">Uncharacterized protein</fullName>
    </submittedName>
</protein>
<accession>X1T9L2</accession>